<feature type="transmembrane region" description="Helical" evidence="7">
    <location>
        <begin position="90"/>
        <end position="108"/>
    </location>
</feature>
<evidence type="ECO:0000313" key="9">
    <source>
        <dbReference type="EMBL" id="QGW28001.1"/>
    </source>
</evidence>
<keyword evidence="9" id="KW-0808">Transferase</keyword>
<feature type="transmembrane region" description="Helical" evidence="7">
    <location>
        <begin position="218"/>
        <end position="237"/>
    </location>
</feature>
<dbReference type="Proteomes" id="UP000426027">
    <property type="component" value="Chromosome"/>
</dbReference>
<evidence type="ECO:0000256" key="5">
    <source>
        <dbReference type="ARBA" id="ARBA00022989"/>
    </source>
</evidence>
<keyword evidence="4 7" id="KW-0812">Transmembrane</keyword>
<feature type="transmembrane region" description="Helical" evidence="7">
    <location>
        <begin position="161"/>
        <end position="180"/>
    </location>
</feature>
<dbReference type="RefSeq" id="WP_157478298.1">
    <property type="nucleotide sequence ID" value="NZ_CP046566.1"/>
</dbReference>
<feature type="transmembrane region" description="Helical" evidence="7">
    <location>
        <begin position="12"/>
        <end position="30"/>
    </location>
</feature>
<dbReference type="Pfam" id="PF01757">
    <property type="entry name" value="Acyl_transf_3"/>
    <property type="match status" value="1"/>
</dbReference>
<feature type="transmembrane region" description="Helical" evidence="7">
    <location>
        <begin position="50"/>
        <end position="70"/>
    </location>
</feature>
<feature type="transmembrane region" description="Helical" evidence="7">
    <location>
        <begin position="249"/>
        <end position="269"/>
    </location>
</feature>
<feature type="domain" description="Acyltransferase 3" evidence="8">
    <location>
        <begin position="12"/>
        <end position="333"/>
    </location>
</feature>
<keyword evidence="5 7" id="KW-1133">Transmembrane helix</keyword>
<dbReference type="GO" id="GO:0016413">
    <property type="term" value="F:O-acetyltransferase activity"/>
    <property type="evidence" value="ECO:0007669"/>
    <property type="project" value="TreeGrafter"/>
</dbReference>
<keyword evidence="9" id="KW-0012">Acyltransferase</keyword>
<keyword evidence="10" id="KW-1185">Reference proteome</keyword>
<evidence type="ECO:0000256" key="2">
    <source>
        <dbReference type="ARBA" id="ARBA00007400"/>
    </source>
</evidence>
<evidence type="ECO:0000256" key="6">
    <source>
        <dbReference type="ARBA" id="ARBA00023136"/>
    </source>
</evidence>
<dbReference type="PANTHER" id="PTHR40074:SF2">
    <property type="entry name" value="O-ACETYLTRANSFERASE WECH"/>
    <property type="match status" value="1"/>
</dbReference>
<dbReference type="InterPro" id="IPR002656">
    <property type="entry name" value="Acyl_transf_3_dom"/>
</dbReference>
<dbReference type="PANTHER" id="PTHR40074">
    <property type="entry name" value="O-ACETYLTRANSFERASE WECH"/>
    <property type="match status" value="1"/>
</dbReference>
<dbReference type="GO" id="GO:0009246">
    <property type="term" value="P:enterobacterial common antigen biosynthetic process"/>
    <property type="evidence" value="ECO:0007669"/>
    <property type="project" value="TreeGrafter"/>
</dbReference>
<feature type="transmembrane region" description="Helical" evidence="7">
    <location>
        <begin position="134"/>
        <end position="154"/>
    </location>
</feature>
<comment type="similarity">
    <text evidence="2">Belongs to the acyltransferase 3 family.</text>
</comment>
<evidence type="ECO:0000313" key="10">
    <source>
        <dbReference type="Proteomes" id="UP000426027"/>
    </source>
</evidence>
<accession>A0A6I6GZU7</accession>
<dbReference type="GO" id="GO:0005886">
    <property type="term" value="C:plasma membrane"/>
    <property type="evidence" value="ECO:0007669"/>
    <property type="project" value="UniProtKB-SubCell"/>
</dbReference>
<gene>
    <name evidence="9" type="ORF">GLV81_07725</name>
</gene>
<feature type="transmembrane region" description="Helical" evidence="7">
    <location>
        <begin position="186"/>
        <end position="206"/>
    </location>
</feature>
<sequence length="362" mass="42023">MQSLQQKTNRYGWIDVAKGIAIILVVYRHVFEGLSRANLGTESFPMLEDANIMFFSFRMPLFFMISGIFVASSLAKRGFGWFALNKTGTILYPFLLWGCLQITLQFIMSKYTNADRSWISYFDLIVRPRRIDQFWYLYALFNVSMLFALLSHWFKLQAWQHVLLGIVLYAASGAITVYHIETGFVYDILHYYIFMALGSWIAQYIFRPAVEVWVKKTWVLLLLLPLFLYANYQFLMINNSHGSANHIEYYQPALYFFIAEIGGLFMLMLSMQLNGTAVGKIFAAIGRYSLQIYVMHVLVASLVRTVFSKFIGYTYVPVLLFICIALGMLIPMLVASIAQKKNWQWIFQWSFEKKQAPTLVTQ</sequence>
<reference evidence="9 10" key="1">
    <citation type="submission" date="2019-11" db="EMBL/GenBank/DDBJ databases">
        <authorList>
            <person name="Im W.T."/>
        </authorList>
    </citation>
    <scope>NUCLEOTIDE SEQUENCE [LARGE SCALE GENOMIC DNA]</scope>
    <source>
        <strain evidence="9 10">SB-02</strain>
    </source>
</reference>
<keyword evidence="6 7" id="KW-0472">Membrane</keyword>
<feature type="transmembrane region" description="Helical" evidence="7">
    <location>
        <begin position="315"/>
        <end position="338"/>
    </location>
</feature>
<name>A0A6I6GZU7_9BACT</name>
<evidence type="ECO:0000256" key="1">
    <source>
        <dbReference type="ARBA" id="ARBA00004651"/>
    </source>
</evidence>
<evidence type="ECO:0000256" key="7">
    <source>
        <dbReference type="SAM" id="Phobius"/>
    </source>
</evidence>
<dbReference type="EMBL" id="CP046566">
    <property type="protein sequence ID" value="QGW28001.1"/>
    <property type="molecule type" value="Genomic_DNA"/>
</dbReference>
<feature type="transmembrane region" description="Helical" evidence="7">
    <location>
        <begin position="281"/>
        <end position="303"/>
    </location>
</feature>
<evidence type="ECO:0000259" key="8">
    <source>
        <dbReference type="Pfam" id="PF01757"/>
    </source>
</evidence>
<keyword evidence="3" id="KW-1003">Cell membrane</keyword>
<proteinExistence type="inferred from homology"/>
<protein>
    <submittedName>
        <fullName evidence="9">Acyltransferase family protein</fullName>
    </submittedName>
</protein>
<evidence type="ECO:0000256" key="3">
    <source>
        <dbReference type="ARBA" id="ARBA00022475"/>
    </source>
</evidence>
<organism evidence="9 10">
    <name type="scientific">Phnomibacter ginsenosidimutans</name>
    <dbReference type="NCBI Taxonomy" id="2676868"/>
    <lineage>
        <taxon>Bacteria</taxon>
        <taxon>Pseudomonadati</taxon>
        <taxon>Bacteroidota</taxon>
        <taxon>Chitinophagia</taxon>
        <taxon>Chitinophagales</taxon>
        <taxon>Chitinophagaceae</taxon>
        <taxon>Phnomibacter</taxon>
    </lineage>
</organism>
<dbReference type="KEGG" id="fls:GLV81_07725"/>
<evidence type="ECO:0000256" key="4">
    <source>
        <dbReference type="ARBA" id="ARBA00022692"/>
    </source>
</evidence>
<dbReference type="AlphaFoldDB" id="A0A6I6GZU7"/>
<comment type="subcellular location">
    <subcellularLocation>
        <location evidence="1">Cell membrane</location>
        <topology evidence="1">Multi-pass membrane protein</topology>
    </subcellularLocation>
</comment>